<dbReference type="SMART" id="SM00512">
    <property type="entry name" value="Skp1"/>
    <property type="match status" value="1"/>
</dbReference>
<reference evidence="7" key="1">
    <citation type="submission" date="2020-05" db="UniProtKB">
        <authorList>
            <consortium name="EnsemblMetazoa"/>
        </authorList>
    </citation>
    <scope>IDENTIFICATION</scope>
    <source>
        <strain evidence="7">TTRI</strain>
    </source>
</reference>
<organism evidence="7 8">
    <name type="scientific">Glossina austeni</name>
    <name type="common">Savannah tsetse fly</name>
    <dbReference type="NCBI Taxonomy" id="7395"/>
    <lineage>
        <taxon>Eukaryota</taxon>
        <taxon>Metazoa</taxon>
        <taxon>Ecdysozoa</taxon>
        <taxon>Arthropoda</taxon>
        <taxon>Hexapoda</taxon>
        <taxon>Insecta</taxon>
        <taxon>Pterygota</taxon>
        <taxon>Neoptera</taxon>
        <taxon>Endopterygota</taxon>
        <taxon>Diptera</taxon>
        <taxon>Brachycera</taxon>
        <taxon>Muscomorpha</taxon>
        <taxon>Hippoboscoidea</taxon>
        <taxon>Glossinidae</taxon>
        <taxon>Glossina</taxon>
    </lineage>
</organism>
<keyword evidence="2 3" id="KW-0833">Ubl conjugation pathway</keyword>
<evidence type="ECO:0000256" key="1">
    <source>
        <dbReference type="ARBA" id="ARBA00009993"/>
    </source>
</evidence>
<keyword evidence="8" id="KW-1185">Reference proteome</keyword>
<protein>
    <recommendedName>
        <fullName evidence="9">SKP1 component POZ domain-containing protein</fullName>
    </recommendedName>
</protein>
<dbReference type="CDD" id="cd18322">
    <property type="entry name" value="BTB_POZ_SKP1"/>
    <property type="match status" value="1"/>
</dbReference>
<comment type="pathway">
    <text evidence="3">Protein modification; protein ubiquitination.</text>
</comment>
<dbReference type="InterPro" id="IPR011333">
    <property type="entry name" value="SKP1/BTB/POZ_sf"/>
</dbReference>
<proteinExistence type="inferred from homology"/>
<dbReference type="InterPro" id="IPR016072">
    <property type="entry name" value="Skp1_comp_dimer"/>
</dbReference>
<dbReference type="Pfam" id="PF03931">
    <property type="entry name" value="Skp1_POZ"/>
    <property type="match status" value="1"/>
</dbReference>
<evidence type="ECO:0008006" key="9">
    <source>
        <dbReference type="Google" id="ProtNLM"/>
    </source>
</evidence>
<dbReference type="Pfam" id="PF01466">
    <property type="entry name" value="Skp1"/>
    <property type="match status" value="1"/>
</dbReference>
<dbReference type="Gene3D" id="3.30.710.10">
    <property type="entry name" value="Potassium Channel Kv1.1, Chain A"/>
    <property type="match status" value="1"/>
</dbReference>
<dbReference type="GO" id="GO:0006511">
    <property type="term" value="P:ubiquitin-dependent protein catabolic process"/>
    <property type="evidence" value="ECO:0007669"/>
    <property type="project" value="InterPro"/>
</dbReference>
<accession>A0A1A9VQV3</accession>
<evidence type="ECO:0000256" key="2">
    <source>
        <dbReference type="ARBA" id="ARBA00022786"/>
    </source>
</evidence>
<dbReference type="FunFam" id="3.30.710.10:FF:000026">
    <property type="entry name" value="E3 ubiquitin ligase complex SCF subunit"/>
    <property type="match status" value="1"/>
</dbReference>
<dbReference type="STRING" id="7395.A0A1A9VQV3"/>
<sequence length="176" mass="19782">MPNIKLQSSDKEIFIVDVQTAKCSGTIKTMLEDCAVEDCDNIVVPLPNVNSAILRKILEWASHHKDDNKSTDNDDDDHDDDNDDDDDDDDDEDNEIDISAWDADFLDMARIDLFALIQGANYLDVESLLDAACQTAADMLKGKTAEEMREMFKIKNDLTPAEEADIRKINGWLEAL</sequence>
<evidence type="ECO:0000259" key="6">
    <source>
        <dbReference type="Pfam" id="PF03931"/>
    </source>
</evidence>
<dbReference type="VEuPathDB" id="VectorBase:GAUT044703"/>
<feature type="compositionally biased region" description="Acidic residues" evidence="4">
    <location>
        <begin position="73"/>
        <end position="94"/>
    </location>
</feature>
<dbReference type="SUPFAM" id="SSF54695">
    <property type="entry name" value="POZ domain"/>
    <property type="match status" value="1"/>
</dbReference>
<dbReference type="EnsemblMetazoa" id="GAUT044703-RA">
    <property type="protein sequence ID" value="GAUT044703-PA"/>
    <property type="gene ID" value="GAUT044703"/>
</dbReference>
<dbReference type="UniPathway" id="UPA00143"/>
<dbReference type="AlphaFoldDB" id="A0A1A9VQV3"/>
<evidence type="ECO:0000313" key="8">
    <source>
        <dbReference type="Proteomes" id="UP000078200"/>
    </source>
</evidence>
<dbReference type="InterPro" id="IPR016073">
    <property type="entry name" value="Skp1_comp_POZ"/>
</dbReference>
<dbReference type="Proteomes" id="UP000078200">
    <property type="component" value="Unassembled WGS sequence"/>
</dbReference>
<dbReference type="SUPFAM" id="SSF81382">
    <property type="entry name" value="Skp1 dimerisation domain-like"/>
    <property type="match status" value="1"/>
</dbReference>
<feature type="domain" description="SKP1 component dimerisation" evidence="5">
    <location>
        <begin position="127"/>
        <end position="172"/>
    </location>
</feature>
<feature type="domain" description="SKP1 component POZ" evidence="6">
    <location>
        <begin position="3"/>
        <end position="66"/>
    </location>
</feature>
<dbReference type="InterPro" id="IPR016897">
    <property type="entry name" value="SKP1"/>
</dbReference>
<dbReference type="GO" id="GO:0016567">
    <property type="term" value="P:protein ubiquitination"/>
    <property type="evidence" value="ECO:0007669"/>
    <property type="project" value="UniProtKB-UniPathway"/>
</dbReference>
<dbReference type="PANTHER" id="PTHR11165">
    <property type="entry name" value="SKP1"/>
    <property type="match status" value="1"/>
</dbReference>
<evidence type="ECO:0000259" key="5">
    <source>
        <dbReference type="Pfam" id="PF01466"/>
    </source>
</evidence>
<dbReference type="InterPro" id="IPR001232">
    <property type="entry name" value="SKP1-like"/>
</dbReference>
<feature type="region of interest" description="Disordered" evidence="4">
    <location>
        <begin position="65"/>
        <end position="94"/>
    </location>
</feature>
<dbReference type="PIRSF" id="PIRSF028729">
    <property type="entry name" value="E3_ubiquit_lig_SCF_Skp"/>
    <property type="match status" value="1"/>
</dbReference>
<evidence type="ECO:0000313" key="7">
    <source>
        <dbReference type="EnsemblMetazoa" id="GAUT044703-PA"/>
    </source>
</evidence>
<evidence type="ECO:0000256" key="4">
    <source>
        <dbReference type="SAM" id="MobiDB-lite"/>
    </source>
</evidence>
<evidence type="ECO:0000256" key="3">
    <source>
        <dbReference type="PIRNR" id="PIRNR028729"/>
    </source>
</evidence>
<name>A0A1A9VQV3_GLOAU</name>
<comment type="similarity">
    <text evidence="1 3">Belongs to the SKP1 family.</text>
</comment>
<dbReference type="InterPro" id="IPR036296">
    <property type="entry name" value="SKP1-like_dim_sf"/>
</dbReference>